<proteinExistence type="predicted"/>
<accession>A0AAD8VE07</accession>
<protein>
    <submittedName>
        <fullName evidence="2">Uncharacterized protein</fullName>
    </submittedName>
</protein>
<evidence type="ECO:0000256" key="1">
    <source>
        <dbReference type="SAM" id="MobiDB-lite"/>
    </source>
</evidence>
<name>A0AAD8VE07_LOLMU</name>
<evidence type="ECO:0000313" key="3">
    <source>
        <dbReference type="Proteomes" id="UP001231189"/>
    </source>
</evidence>
<evidence type="ECO:0000313" key="2">
    <source>
        <dbReference type="EMBL" id="KAK1601698.1"/>
    </source>
</evidence>
<feature type="region of interest" description="Disordered" evidence="1">
    <location>
        <begin position="1"/>
        <end position="28"/>
    </location>
</feature>
<comment type="caution">
    <text evidence="2">The sequence shown here is derived from an EMBL/GenBank/DDBJ whole genome shotgun (WGS) entry which is preliminary data.</text>
</comment>
<reference evidence="2" key="1">
    <citation type="submission" date="2023-07" db="EMBL/GenBank/DDBJ databases">
        <title>A chromosome-level genome assembly of Lolium multiflorum.</title>
        <authorList>
            <person name="Chen Y."/>
            <person name="Copetti D."/>
            <person name="Kolliker R."/>
            <person name="Studer B."/>
        </authorList>
    </citation>
    <scope>NUCLEOTIDE SEQUENCE</scope>
    <source>
        <strain evidence="2">02402/16</strain>
        <tissue evidence="2">Leaf</tissue>
    </source>
</reference>
<organism evidence="2 3">
    <name type="scientific">Lolium multiflorum</name>
    <name type="common">Italian ryegrass</name>
    <name type="synonym">Lolium perenne subsp. multiflorum</name>
    <dbReference type="NCBI Taxonomy" id="4521"/>
    <lineage>
        <taxon>Eukaryota</taxon>
        <taxon>Viridiplantae</taxon>
        <taxon>Streptophyta</taxon>
        <taxon>Embryophyta</taxon>
        <taxon>Tracheophyta</taxon>
        <taxon>Spermatophyta</taxon>
        <taxon>Magnoliopsida</taxon>
        <taxon>Liliopsida</taxon>
        <taxon>Poales</taxon>
        <taxon>Poaceae</taxon>
        <taxon>BOP clade</taxon>
        <taxon>Pooideae</taxon>
        <taxon>Poodae</taxon>
        <taxon>Poeae</taxon>
        <taxon>Poeae Chloroplast Group 2 (Poeae type)</taxon>
        <taxon>Loliodinae</taxon>
        <taxon>Loliinae</taxon>
        <taxon>Lolium</taxon>
    </lineage>
</organism>
<dbReference type="AlphaFoldDB" id="A0AAD8VE07"/>
<sequence length="109" mass="11648">MQPPSPAPLVGGGSGVMPPPSPAPSSAFPAPTVGGGYQLYGYGVMPPPVGVYYSPYALYNHLRYAAPPPEVGYYYTPFGGPWPPHYMRNDAPADTFEDEYRNGCCCSIQ</sequence>
<gene>
    <name evidence="2" type="ORF">QYE76_037435</name>
</gene>
<dbReference type="EMBL" id="JAUUTY010000364">
    <property type="protein sequence ID" value="KAK1601698.1"/>
    <property type="molecule type" value="Genomic_DNA"/>
</dbReference>
<keyword evidence="3" id="KW-1185">Reference proteome</keyword>
<dbReference type="Proteomes" id="UP001231189">
    <property type="component" value="Unassembled WGS sequence"/>
</dbReference>